<evidence type="ECO:0000256" key="3">
    <source>
        <dbReference type="ARBA" id="ARBA00023274"/>
    </source>
</evidence>
<dbReference type="PANTHER" id="PTHR35534">
    <property type="entry name" value="50S RIBOSOMAL PROTEIN L32"/>
    <property type="match status" value="1"/>
</dbReference>
<comment type="caution">
    <text evidence="7">The sequence shown here is derived from an EMBL/GenBank/DDBJ whole genome shotgun (WGS) entry which is preliminary data.</text>
</comment>
<evidence type="ECO:0000256" key="6">
    <source>
        <dbReference type="SAM" id="MobiDB-lite"/>
    </source>
</evidence>
<dbReference type="AlphaFoldDB" id="A0A317T8Y6"/>
<keyword evidence="3 5" id="KW-0687">Ribonucleoprotein</keyword>
<organism evidence="7 8">
    <name type="scientific">Prosthecochloris marina</name>
    <dbReference type="NCBI Taxonomy" id="2017681"/>
    <lineage>
        <taxon>Bacteria</taxon>
        <taxon>Pseudomonadati</taxon>
        <taxon>Chlorobiota</taxon>
        <taxon>Chlorobiia</taxon>
        <taxon>Chlorobiales</taxon>
        <taxon>Chlorobiaceae</taxon>
        <taxon>Prosthecochloris</taxon>
    </lineage>
</organism>
<reference evidence="8" key="1">
    <citation type="submission" date="2017-10" db="EMBL/GenBank/DDBJ databases">
        <authorList>
            <person name="Gaisin V.A."/>
            <person name="Rysina M.S."/>
            <person name="Grouzdev D.S."/>
        </authorList>
    </citation>
    <scope>NUCLEOTIDE SEQUENCE [LARGE SCALE GENOMIC DNA]</scope>
    <source>
        <strain evidence="8">V1</strain>
    </source>
</reference>
<dbReference type="GO" id="GO:0003735">
    <property type="term" value="F:structural constituent of ribosome"/>
    <property type="evidence" value="ECO:0007669"/>
    <property type="project" value="InterPro"/>
</dbReference>
<dbReference type="Proteomes" id="UP000246278">
    <property type="component" value="Unassembled WGS sequence"/>
</dbReference>
<feature type="region of interest" description="Disordered" evidence="6">
    <location>
        <begin position="1"/>
        <end position="26"/>
    </location>
</feature>
<dbReference type="OrthoDB" id="9812874at2"/>
<dbReference type="InterPro" id="IPR002677">
    <property type="entry name" value="Ribosomal_bL32"/>
</dbReference>
<evidence type="ECO:0000313" key="7">
    <source>
        <dbReference type="EMBL" id="PWW82918.1"/>
    </source>
</evidence>
<dbReference type="HAMAP" id="MF_00340">
    <property type="entry name" value="Ribosomal_bL32"/>
    <property type="match status" value="1"/>
</dbReference>
<name>A0A317T8Y6_9CHLB</name>
<evidence type="ECO:0000256" key="2">
    <source>
        <dbReference type="ARBA" id="ARBA00022980"/>
    </source>
</evidence>
<sequence>MATPKSKVSKSRRDKRRAQFTARSKAAETVVCPNCGEPTLPHRACRHCGHYRGRSVTKKSSNS</sequence>
<evidence type="ECO:0000256" key="4">
    <source>
        <dbReference type="ARBA" id="ARBA00035178"/>
    </source>
</evidence>
<dbReference type="PANTHER" id="PTHR35534:SF1">
    <property type="entry name" value="LARGE RIBOSOMAL SUBUNIT PROTEIN BL32"/>
    <property type="match status" value="1"/>
</dbReference>
<protein>
    <recommendedName>
        <fullName evidence="4 5">Large ribosomal subunit protein bL32</fullName>
    </recommendedName>
</protein>
<dbReference type="SUPFAM" id="SSF57829">
    <property type="entry name" value="Zn-binding ribosomal proteins"/>
    <property type="match status" value="1"/>
</dbReference>
<feature type="compositionally biased region" description="Basic residues" evidence="6">
    <location>
        <begin position="7"/>
        <end position="18"/>
    </location>
</feature>
<dbReference type="InterPro" id="IPR044957">
    <property type="entry name" value="Ribosomal_bL32_bact"/>
</dbReference>
<evidence type="ECO:0000256" key="1">
    <source>
        <dbReference type="ARBA" id="ARBA00008560"/>
    </source>
</evidence>
<dbReference type="RefSeq" id="WP_110022632.1">
    <property type="nucleotide sequence ID" value="NZ_PDNZ01000002.1"/>
</dbReference>
<keyword evidence="2 5" id="KW-0689">Ribosomal protein</keyword>
<comment type="similarity">
    <text evidence="1 5">Belongs to the bacterial ribosomal protein bL32 family.</text>
</comment>
<keyword evidence="8" id="KW-1185">Reference proteome</keyword>
<proteinExistence type="inferred from homology"/>
<dbReference type="GO" id="GO:0006412">
    <property type="term" value="P:translation"/>
    <property type="evidence" value="ECO:0007669"/>
    <property type="project" value="UniProtKB-UniRule"/>
</dbReference>
<dbReference type="NCBIfam" id="TIGR01031">
    <property type="entry name" value="rpmF_bact"/>
    <property type="match status" value="1"/>
</dbReference>
<dbReference type="Pfam" id="PF01783">
    <property type="entry name" value="Ribosomal_L32p"/>
    <property type="match status" value="1"/>
</dbReference>
<dbReference type="EMBL" id="PDNZ01000002">
    <property type="protein sequence ID" value="PWW82918.1"/>
    <property type="molecule type" value="Genomic_DNA"/>
</dbReference>
<dbReference type="InterPro" id="IPR011332">
    <property type="entry name" value="Ribosomal_zn-bd"/>
</dbReference>
<evidence type="ECO:0000256" key="5">
    <source>
        <dbReference type="HAMAP-Rule" id="MF_00340"/>
    </source>
</evidence>
<dbReference type="GO" id="GO:0015934">
    <property type="term" value="C:large ribosomal subunit"/>
    <property type="evidence" value="ECO:0007669"/>
    <property type="project" value="InterPro"/>
</dbReference>
<gene>
    <name evidence="5" type="primary">rpmF</name>
    <name evidence="7" type="ORF">CR164_04075</name>
</gene>
<evidence type="ECO:0000313" key="8">
    <source>
        <dbReference type="Proteomes" id="UP000246278"/>
    </source>
</evidence>
<accession>A0A317T8Y6</accession>